<evidence type="ECO:0000313" key="4">
    <source>
        <dbReference type="Proteomes" id="UP001551584"/>
    </source>
</evidence>
<evidence type="ECO:0000256" key="1">
    <source>
        <dbReference type="SAM" id="MobiDB-lite"/>
    </source>
</evidence>
<keyword evidence="4" id="KW-1185">Reference proteome</keyword>
<comment type="caution">
    <text evidence="3">The sequence shown here is derived from an EMBL/GenBank/DDBJ whole genome shotgun (WGS) entry which is preliminary data.</text>
</comment>
<dbReference type="RefSeq" id="WP_359273376.1">
    <property type="nucleotide sequence ID" value="NZ_JBEZNA010000036.1"/>
</dbReference>
<evidence type="ECO:0000256" key="2">
    <source>
        <dbReference type="SAM" id="SignalP"/>
    </source>
</evidence>
<keyword evidence="2" id="KW-0732">Signal</keyword>
<accession>A0ABV3ES32</accession>
<feature type="region of interest" description="Disordered" evidence="1">
    <location>
        <begin position="29"/>
        <end position="51"/>
    </location>
</feature>
<feature type="compositionally biased region" description="Low complexity" evidence="1">
    <location>
        <begin position="36"/>
        <end position="46"/>
    </location>
</feature>
<feature type="signal peptide" evidence="2">
    <location>
        <begin position="1"/>
        <end position="24"/>
    </location>
</feature>
<proteinExistence type="predicted"/>
<evidence type="ECO:0000313" key="3">
    <source>
        <dbReference type="EMBL" id="MEU9578913.1"/>
    </source>
</evidence>
<evidence type="ECO:0008006" key="5">
    <source>
        <dbReference type="Google" id="ProtNLM"/>
    </source>
</evidence>
<sequence length="268" mass="26510">MITSSRARLGALTLTGVLSLALVAGCSGGSDGKQNAGEPSGAASSAAGGGAVPGGALSEKELAGLIVGAGDVKGFEVSEPGEGDLFGGSFEDVEVEGGEGCEALAEVVSGSAAGDAKAHVSRQATQERAEGAGEVPSLEDAMRLDVTMVTLATYEGDGARRAVRSVADAVESCTDGFTVTLPGQDPALYDEVVAEEGVAAEGADETVAFALTGAPVKEGGPASSVHGQAVRHGDNVVTYLTVNLGDMSDGKRYEVSAPVVAAQARKLG</sequence>
<dbReference type="PROSITE" id="PS51257">
    <property type="entry name" value="PROKAR_LIPOPROTEIN"/>
    <property type="match status" value="1"/>
</dbReference>
<gene>
    <name evidence="3" type="ORF">AB0D95_16885</name>
</gene>
<protein>
    <recommendedName>
        <fullName evidence="5">Lipoprotein</fullName>
    </recommendedName>
</protein>
<dbReference type="EMBL" id="JBEZNA010000036">
    <property type="protein sequence ID" value="MEU9578913.1"/>
    <property type="molecule type" value="Genomic_DNA"/>
</dbReference>
<reference evidence="3 4" key="1">
    <citation type="submission" date="2024-06" db="EMBL/GenBank/DDBJ databases">
        <title>The Natural Products Discovery Center: Release of the First 8490 Sequenced Strains for Exploring Actinobacteria Biosynthetic Diversity.</title>
        <authorList>
            <person name="Kalkreuter E."/>
            <person name="Kautsar S.A."/>
            <person name="Yang D."/>
            <person name="Bader C.D."/>
            <person name="Teijaro C.N."/>
            <person name="Fluegel L."/>
            <person name="Davis C.M."/>
            <person name="Simpson J.R."/>
            <person name="Lauterbach L."/>
            <person name="Steele A.D."/>
            <person name="Gui C."/>
            <person name="Meng S."/>
            <person name="Li G."/>
            <person name="Viehrig K."/>
            <person name="Ye F."/>
            <person name="Su P."/>
            <person name="Kiefer A.F."/>
            <person name="Nichols A."/>
            <person name="Cepeda A.J."/>
            <person name="Yan W."/>
            <person name="Fan B."/>
            <person name="Jiang Y."/>
            <person name="Adhikari A."/>
            <person name="Zheng C.-J."/>
            <person name="Schuster L."/>
            <person name="Cowan T.M."/>
            <person name="Smanski M.J."/>
            <person name="Chevrette M.G."/>
            <person name="De Carvalho L.P.S."/>
            <person name="Shen B."/>
        </authorList>
    </citation>
    <scope>NUCLEOTIDE SEQUENCE [LARGE SCALE GENOMIC DNA]</scope>
    <source>
        <strain evidence="3 4">NPDC048117</strain>
    </source>
</reference>
<name>A0ABV3ES32_9ACTN</name>
<organism evidence="3 4">
    <name type="scientific">Streptomyces chilikensis</name>
    <dbReference type="NCBI Taxonomy" id="1194079"/>
    <lineage>
        <taxon>Bacteria</taxon>
        <taxon>Bacillati</taxon>
        <taxon>Actinomycetota</taxon>
        <taxon>Actinomycetes</taxon>
        <taxon>Kitasatosporales</taxon>
        <taxon>Streptomycetaceae</taxon>
        <taxon>Streptomyces</taxon>
    </lineage>
</organism>
<feature type="chain" id="PRO_5045768158" description="Lipoprotein" evidence="2">
    <location>
        <begin position="25"/>
        <end position="268"/>
    </location>
</feature>
<dbReference type="Proteomes" id="UP001551584">
    <property type="component" value="Unassembled WGS sequence"/>
</dbReference>